<name>A0ACB7PM27_9PEZI</name>
<organism evidence="1 2">
    <name type="scientific">Chaetomium tenue</name>
    <dbReference type="NCBI Taxonomy" id="1854479"/>
    <lineage>
        <taxon>Eukaryota</taxon>
        <taxon>Fungi</taxon>
        <taxon>Dikarya</taxon>
        <taxon>Ascomycota</taxon>
        <taxon>Pezizomycotina</taxon>
        <taxon>Sordariomycetes</taxon>
        <taxon>Sordariomycetidae</taxon>
        <taxon>Sordariales</taxon>
        <taxon>Chaetomiaceae</taxon>
        <taxon>Chaetomium</taxon>
    </lineage>
</organism>
<gene>
    <name evidence="1" type="ORF">F5144DRAFT_588469</name>
</gene>
<comment type="caution">
    <text evidence="1">The sequence shown here is derived from an EMBL/GenBank/DDBJ whole genome shotgun (WGS) entry which is preliminary data.</text>
</comment>
<reference evidence="1 2" key="1">
    <citation type="journal article" date="2021" name="Nat. Commun.">
        <title>Genetic determinants of endophytism in the Arabidopsis root mycobiome.</title>
        <authorList>
            <person name="Mesny F."/>
            <person name="Miyauchi S."/>
            <person name="Thiergart T."/>
            <person name="Pickel B."/>
            <person name="Atanasova L."/>
            <person name="Karlsson M."/>
            <person name="Huettel B."/>
            <person name="Barry K.W."/>
            <person name="Haridas S."/>
            <person name="Chen C."/>
            <person name="Bauer D."/>
            <person name="Andreopoulos W."/>
            <person name="Pangilinan J."/>
            <person name="LaButti K."/>
            <person name="Riley R."/>
            <person name="Lipzen A."/>
            <person name="Clum A."/>
            <person name="Drula E."/>
            <person name="Henrissat B."/>
            <person name="Kohler A."/>
            <person name="Grigoriev I.V."/>
            <person name="Martin F.M."/>
            <person name="Hacquard S."/>
        </authorList>
    </citation>
    <scope>NUCLEOTIDE SEQUENCE [LARGE SCALE GENOMIC DNA]</scope>
    <source>
        <strain evidence="1 2">MPI-SDFR-AT-0079</strain>
    </source>
</reference>
<dbReference type="EMBL" id="JAGIZQ010000001">
    <property type="protein sequence ID" value="KAH6649842.1"/>
    <property type="molecule type" value="Genomic_DNA"/>
</dbReference>
<evidence type="ECO:0000313" key="2">
    <source>
        <dbReference type="Proteomes" id="UP000724584"/>
    </source>
</evidence>
<proteinExistence type="predicted"/>
<accession>A0ACB7PM27</accession>
<keyword evidence="2" id="KW-1185">Reference proteome</keyword>
<protein>
    <submittedName>
        <fullName evidence="1">Uncharacterized protein</fullName>
    </submittedName>
</protein>
<sequence>MAGVRGMAFTAGGPPSSANKEKGGFCWHDAGEAGSTDFFDQYVELGDSDAESASGGGGGFGHFGASGLSDSPHPSFGQMLPPSGGGTQGPGTQGHMMAVNNNGGGSNSNAASSSSAARDYRPRQQLHPLHRASTNMTVFSNPEIEADRMSYGSFGEAPGGGGSISDSELLKVEGLRMGSPRIQIPQFSASEPASPPSKAISPRKASRLENFCTKIRNKAATLQGKKLPSPPLTSGMPNEAQRSVSGREASFVNGFLDDPFNHELLSGQFIPPLQLNGTNIPQTPMSTPLMDGWQLPMAAIDGKALWAAPATYFGNGDASTWWDPSDAMDTDPLPMSYHAANARNTSLNLAIQLQHQQSFEYPAPPGTEDTTATTFNPNGLMLHMPQPRGIPSTVPQSDTHHRLTRADHHRRPKPRAPSSGARHHQYGPGMSPRKGRAVSGGGGGSTSANHIASLSPSPKMPAAAAAPGPNGNGRLHRRSASMQTLGTAAGDPSTAIRKRKSWTGRRTSSSSSSLHHQYHTLAVAAAAASPAASPAHDFVNYTPQDRTLLMTGVAPSGSSKTKARREREEAERQREFQARLARMVQAAGGDVSKLAAIRGIGGGM</sequence>
<dbReference type="Proteomes" id="UP000724584">
    <property type="component" value="Unassembled WGS sequence"/>
</dbReference>
<evidence type="ECO:0000313" key="1">
    <source>
        <dbReference type="EMBL" id="KAH6649842.1"/>
    </source>
</evidence>